<dbReference type="InterPro" id="IPR027417">
    <property type="entry name" value="P-loop_NTPase"/>
</dbReference>
<dbReference type="Gene3D" id="3.40.50.300">
    <property type="entry name" value="P-loop containing nucleotide triphosphate hydrolases"/>
    <property type="match status" value="1"/>
</dbReference>
<dbReference type="InterPro" id="IPR030379">
    <property type="entry name" value="G_SEPTIN_dom"/>
</dbReference>
<dbReference type="eggNOG" id="KOG2655">
    <property type="taxonomic scope" value="Eukaryota"/>
</dbReference>
<comment type="similarity">
    <text evidence="4">Belongs to the TRAFAC class TrmE-Era-EngA-EngB-Septin-like GTPase superfamily. Septin GTPase family.</text>
</comment>
<dbReference type="GO" id="GO:0005935">
    <property type="term" value="C:cellular bud neck"/>
    <property type="evidence" value="ECO:0007669"/>
    <property type="project" value="UniProtKB-SubCell"/>
</dbReference>
<name>I2H7K3_HENB6</name>
<feature type="region of interest" description="Disordered" evidence="5">
    <location>
        <begin position="346"/>
        <end position="391"/>
    </location>
</feature>
<dbReference type="AlphaFoldDB" id="I2H7K3"/>
<dbReference type="Proteomes" id="UP000002866">
    <property type="component" value="Chromosome 8"/>
</dbReference>
<dbReference type="OrthoDB" id="416553at2759"/>
<dbReference type="STRING" id="1071380.I2H7K3"/>
<proteinExistence type="inferred from homology"/>
<dbReference type="HOGENOM" id="CLU_017718_7_4_1"/>
<sequence length="416" mass="47681">MTVIQNINYSNLNTGTLRLQKSAKKGARLCIMVLGDNGTGKSTFLNNLCNENIFPTVRQVNYLNTLNDLEIDEKKYEPITETIEIVEEENTKKITITLDVVLFPYAGYMVDNSMAPGLIKNYLDEQFYKFLKEEKRINRKKSLNDTRPHVCIYFLRATSRGLNEYDIKCMQEICNKVNIIPIISKADTLTEDELSLNKKLIMDDIKKNNINIFDFQDDSLEGTLIEIDKKEISITGEYIYPSTLINDLLPFAIICGNQIIKDENNNLIHIRKYPWGQVVIEDRSISEYVLFKGILLGSHLQDFKDTTINILYETYRTNKLLQEGTDGEFIENPELPLPILTKNSISGSQSLSRSASRPQSSRSRSHPRSEGNTDSYQGNATNDTETVKDLEEQNKLYQMRIEELEKKLKESAKLGI</sequence>
<dbReference type="PROSITE" id="PS51719">
    <property type="entry name" value="G_SEPTIN"/>
    <property type="match status" value="1"/>
</dbReference>
<keyword evidence="3 4" id="KW-0342">GTP-binding</keyword>
<reference evidence="7 8" key="1">
    <citation type="journal article" date="2011" name="Proc. Natl. Acad. Sci. U.S.A.">
        <title>Evolutionary erosion of yeast sex chromosomes by mating-type switching accidents.</title>
        <authorList>
            <person name="Gordon J.L."/>
            <person name="Armisen D."/>
            <person name="Proux-Wera E."/>
            <person name="Oheigeartaigh S.S."/>
            <person name="Byrne K.P."/>
            <person name="Wolfe K.H."/>
        </authorList>
    </citation>
    <scope>NUCLEOTIDE SEQUENCE [LARGE SCALE GENOMIC DNA]</scope>
    <source>
        <strain evidence="8">ATCC 34711 / CBS 6284 / DSM 70876 / NBRC 10599 / NRRL Y-10934 / UCD 77-7</strain>
    </source>
</reference>
<dbReference type="GO" id="GO:0005876">
    <property type="term" value="C:spindle microtubule"/>
    <property type="evidence" value="ECO:0007669"/>
    <property type="project" value="EnsemblFungi"/>
</dbReference>
<dbReference type="CDD" id="cd01850">
    <property type="entry name" value="CDC_Septin"/>
    <property type="match status" value="1"/>
</dbReference>
<comment type="subcellular location">
    <subcellularLocation>
        <location evidence="1">Bud neck</location>
    </subcellularLocation>
</comment>
<dbReference type="InterPro" id="IPR016491">
    <property type="entry name" value="Septin"/>
</dbReference>
<dbReference type="InParanoid" id="I2H7K3"/>
<organism evidence="7 8">
    <name type="scientific">Henningerozyma blattae (strain ATCC 34711 / CBS 6284 / DSM 70876 / NBRC 10599 / NRRL Y-10934 / UCD 77-7)</name>
    <name type="common">Yeast</name>
    <name type="synonym">Tetrapisispora blattae</name>
    <dbReference type="NCBI Taxonomy" id="1071380"/>
    <lineage>
        <taxon>Eukaryota</taxon>
        <taxon>Fungi</taxon>
        <taxon>Dikarya</taxon>
        <taxon>Ascomycota</taxon>
        <taxon>Saccharomycotina</taxon>
        <taxon>Saccharomycetes</taxon>
        <taxon>Saccharomycetales</taxon>
        <taxon>Saccharomycetaceae</taxon>
        <taxon>Henningerozyma</taxon>
    </lineage>
</organism>
<dbReference type="GO" id="GO:0031105">
    <property type="term" value="C:septin complex"/>
    <property type="evidence" value="ECO:0007669"/>
    <property type="project" value="EnsemblFungi"/>
</dbReference>
<dbReference type="GO" id="GO:0005525">
    <property type="term" value="F:GTP binding"/>
    <property type="evidence" value="ECO:0007669"/>
    <property type="project" value="UniProtKB-KW"/>
</dbReference>
<evidence type="ECO:0000256" key="5">
    <source>
        <dbReference type="SAM" id="MobiDB-lite"/>
    </source>
</evidence>
<dbReference type="OMA" id="KRGIQFC"/>
<dbReference type="GO" id="GO:0005619">
    <property type="term" value="C:ascospore wall"/>
    <property type="evidence" value="ECO:0007669"/>
    <property type="project" value="EnsemblFungi"/>
</dbReference>
<evidence type="ECO:0000259" key="6">
    <source>
        <dbReference type="PROSITE" id="PS51719"/>
    </source>
</evidence>
<evidence type="ECO:0000313" key="7">
    <source>
        <dbReference type="EMBL" id="CCH62355.1"/>
    </source>
</evidence>
<protein>
    <recommendedName>
        <fullName evidence="6">Septin-type G domain-containing protein</fullName>
    </recommendedName>
</protein>
<keyword evidence="2 4" id="KW-0547">Nucleotide-binding</keyword>
<evidence type="ECO:0000313" key="8">
    <source>
        <dbReference type="Proteomes" id="UP000002866"/>
    </source>
</evidence>
<dbReference type="RefSeq" id="XP_004181874.1">
    <property type="nucleotide sequence ID" value="XM_004181826.1"/>
</dbReference>
<feature type="compositionally biased region" description="Low complexity" evidence="5">
    <location>
        <begin position="346"/>
        <end position="362"/>
    </location>
</feature>
<dbReference type="GO" id="GO:0072687">
    <property type="term" value="C:meiotic spindle"/>
    <property type="evidence" value="ECO:0007669"/>
    <property type="project" value="EnsemblFungi"/>
</dbReference>
<dbReference type="PIRSF" id="PIRSF006698">
    <property type="entry name" value="Septin"/>
    <property type="match status" value="1"/>
</dbReference>
<dbReference type="SUPFAM" id="SSF52540">
    <property type="entry name" value="P-loop containing nucleoside triphosphate hydrolases"/>
    <property type="match status" value="1"/>
</dbReference>
<dbReference type="GO" id="GO:0005628">
    <property type="term" value="C:prospore membrane"/>
    <property type="evidence" value="ECO:0007669"/>
    <property type="project" value="EnsemblFungi"/>
</dbReference>
<dbReference type="GO" id="GO:0030437">
    <property type="term" value="P:ascospore formation"/>
    <property type="evidence" value="ECO:0007669"/>
    <property type="project" value="EnsemblFungi"/>
</dbReference>
<dbReference type="EMBL" id="HE806323">
    <property type="protein sequence ID" value="CCH62355.1"/>
    <property type="molecule type" value="Genomic_DNA"/>
</dbReference>
<feature type="compositionally biased region" description="Polar residues" evidence="5">
    <location>
        <begin position="370"/>
        <end position="384"/>
    </location>
</feature>
<evidence type="ECO:0000256" key="1">
    <source>
        <dbReference type="ARBA" id="ARBA00004266"/>
    </source>
</evidence>
<evidence type="ECO:0000256" key="4">
    <source>
        <dbReference type="RuleBase" id="RU004560"/>
    </source>
</evidence>
<dbReference type="KEGG" id="tbl:TBLA_0H00640"/>
<dbReference type="FunCoup" id="I2H7K3">
    <property type="interactions" value="22"/>
</dbReference>
<feature type="domain" description="Septin-type G" evidence="6">
    <location>
        <begin position="25"/>
        <end position="322"/>
    </location>
</feature>
<gene>
    <name evidence="7" type="primary">TBLA0H00640</name>
    <name evidence="7" type="ORF">TBLA_0H00640</name>
</gene>
<dbReference type="Pfam" id="PF00735">
    <property type="entry name" value="Septin"/>
    <property type="match status" value="1"/>
</dbReference>
<keyword evidence="8" id="KW-1185">Reference proteome</keyword>
<evidence type="ECO:0000256" key="2">
    <source>
        <dbReference type="ARBA" id="ARBA00022741"/>
    </source>
</evidence>
<dbReference type="PANTHER" id="PTHR18884">
    <property type="entry name" value="SEPTIN"/>
    <property type="match status" value="1"/>
</dbReference>
<evidence type="ECO:0000256" key="3">
    <source>
        <dbReference type="ARBA" id="ARBA00023134"/>
    </source>
</evidence>
<accession>I2H7K3</accession>
<dbReference type="GeneID" id="14497512"/>